<reference evidence="2 3" key="1">
    <citation type="journal article" date="2008" name="Science">
        <title>The Physcomitrella genome reveals evolutionary insights into the conquest of land by plants.</title>
        <authorList>
            <person name="Rensing S."/>
            <person name="Lang D."/>
            <person name="Zimmer A."/>
            <person name="Terry A."/>
            <person name="Salamov A."/>
            <person name="Shapiro H."/>
            <person name="Nishiyama T."/>
            <person name="Perroud P.-F."/>
            <person name="Lindquist E."/>
            <person name="Kamisugi Y."/>
            <person name="Tanahashi T."/>
            <person name="Sakakibara K."/>
            <person name="Fujita T."/>
            <person name="Oishi K."/>
            <person name="Shin-I T."/>
            <person name="Kuroki Y."/>
            <person name="Toyoda A."/>
            <person name="Suzuki Y."/>
            <person name="Hashimoto A."/>
            <person name="Yamaguchi K."/>
            <person name="Sugano A."/>
            <person name="Kohara Y."/>
            <person name="Fujiyama A."/>
            <person name="Anterola A."/>
            <person name="Aoki S."/>
            <person name="Ashton N."/>
            <person name="Barbazuk W.B."/>
            <person name="Barker E."/>
            <person name="Bennetzen J."/>
            <person name="Bezanilla M."/>
            <person name="Blankenship R."/>
            <person name="Cho S.H."/>
            <person name="Dutcher S."/>
            <person name="Estelle M."/>
            <person name="Fawcett J.A."/>
            <person name="Gundlach H."/>
            <person name="Hanada K."/>
            <person name="Heyl A."/>
            <person name="Hicks K.A."/>
            <person name="Hugh J."/>
            <person name="Lohr M."/>
            <person name="Mayer K."/>
            <person name="Melkozernov A."/>
            <person name="Murata T."/>
            <person name="Nelson D."/>
            <person name="Pils B."/>
            <person name="Prigge M."/>
            <person name="Reiss B."/>
            <person name="Renner T."/>
            <person name="Rombauts S."/>
            <person name="Rushton P."/>
            <person name="Sanderfoot A."/>
            <person name="Schween G."/>
            <person name="Shiu S.-H."/>
            <person name="Stueber K."/>
            <person name="Theodoulou F.L."/>
            <person name="Tu H."/>
            <person name="Van de Peer Y."/>
            <person name="Verrier P.J."/>
            <person name="Waters E."/>
            <person name="Wood A."/>
            <person name="Yang L."/>
            <person name="Cove D."/>
            <person name="Cuming A."/>
            <person name="Hasebe M."/>
            <person name="Lucas S."/>
            <person name="Mishler D.B."/>
            <person name="Reski R."/>
            <person name="Grigoriev I."/>
            <person name="Quatrano R.S."/>
            <person name="Boore J.L."/>
        </authorList>
    </citation>
    <scope>NUCLEOTIDE SEQUENCE [LARGE SCALE GENOMIC DNA]</scope>
    <source>
        <strain evidence="2 3">cv. Gransden 2004</strain>
    </source>
</reference>
<evidence type="ECO:0000313" key="3">
    <source>
        <dbReference type="Proteomes" id="UP000006727"/>
    </source>
</evidence>
<sequence length="99" mass="11420">MQDCMELVLLFFIYIFLAWSTSGLMFFDKVWDLWIAGCWNEEHECMRVKWACVGSTVEYMELVNVLLEGSIVGAGDEQMRSCGAVWVVVSFVFIWGGCW</sequence>
<keyword evidence="1" id="KW-1133">Transmembrane helix</keyword>
<dbReference type="InParanoid" id="A0A7I3ZRW9"/>
<organism evidence="2 3">
    <name type="scientific">Physcomitrium patens</name>
    <name type="common">Spreading-leaved earth moss</name>
    <name type="synonym">Physcomitrella patens</name>
    <dbReference type="NCBI Taxonomy" id="3218"/>
    <lineage>
        <taxon>Eukaryota</taxon>
        <taxon>Viridiplantae</taxon>
        <taxon>Streptophyta</taxon>
        <taxon>Embryophyta</taxon>
        <taxon>Bryophyta</taxon>
        <taxon>Bryophytina</taxon>
        <taxon>Bryopsida</taxon>
        <taxon>Funariidae</taxon>
        <taxon>Funariales</taxon>
        <taxon>Funariaceae</taxon>
        <taxon>Physcomitrium</taxon>
    </lineage>
</organism>
<name>A0A7I3ZRW9_PHYPA</name>
<accession>A0A7I3ZRW9</accession>
<evidence type="ECO:0008006" key="4">
    <source>
        <dbReference type="Google" id="ProtNLM"/>
    </source>
</evidence>
<evidence type="ECO:0000256" key="1">
    <source>
        <dbReference type="SAM" id="Phobius"/>
    </source>
</evidence>
<protein>
    <recommendedName>
        <fullName evidence="4">Transmembrane protein</fullName>
    </recommendedName>
</protein>
<feature type="transmembrane region" description="Helical" evidence="1">
    <location>
        <begin position="7"/>
        <end position="27"/>
    </location>
</feature>
<keyword evidence="1" id="KW-0472">Membrane</keyword>
<reference evidence="2" key="3">
    <citation type="submission" date="2020-12" db="UniProtKB">
        <authorList>
            <consortium name="EnsemblPlants"/>
        </authorList>
    </citation>
    <scope>IDENTIFICATION</scope>
</reference>
<evidence type="ECO:0000313" key="2">
    <source>
        <dbReference type="EnsemblPlants" id="PAC:32967635.CDS.1"/>
    </source>
</evidence>
<keyword evidence="3" id="KW-1185">Reference proteome</keyword>
<dbReference type="AlphaFoldDB" id="A0A7I3ZRW9"/>
<dbReference type="Gramene" id="Pp3c1_21970V3.2">
    <property type="protein sequence ID" value="PAC:32967636.CDS.1"/>
    <property type="gene ID" value="Pp3c1_21970"/>
</dbReference>
<dbReference type="EnsemblPlants" id="Pp3c1_21970V3.2">
    <property type="protein sequence ID" value="PAC:32967636.CDS.1"/>
    <property type="gene ID" value="Pp3c1_21970"/>
</dbReference>
<dbReference type="Proteomes" id="UP000006727">
    <property type="component" value="Chromosome 1"/>
</dbReference>
<keyword evidence="1" id="KW-0812">Transmembrane</keyword>
<proteinExistence type="predicted"/>
<reference evidence="2 3" key="2">
    <citation type="journal article" date="2018" name="Plant J.">
        <title>The Physcomitrella patens chromosome-scale assembly reveals moss genome structure and evolution.</title>
        <authorList>
            <person name="Lang D."/>
            <person name="Ullrich K.K."/>
            <person name="Murat F."/>
            <person name="Fuchs J."/>
            <person name="Jenkins J."/>
            <person name="Haas F.B."/>
            <person name="Piednoel M."/>
            <person name="Gundlach H."/>
            <person name="Van Bel M."/>
            <person name="Meyberg R."/>
            <person name="Vives C."/>
            <person name="Morata J."/>
            <person name="Symeonidi A."/>
            <person name="Hiss M."/>
            <person name="Muchero W."/>
            <person name="Kamisugi Y."/>
            <person name="Saleh O."/>
            <person name="Blanc G."/>
            <person name="Decker E.L."/>
            <person name="van Gessel N."/>
            <person name="Grimwood J."/>
            <person name="Hayes R.D."/>
            <person name="Graham S.W."/>
            <person name="Gunter L.E."/>
            <person name="McDaniel S.F."/>
            <person name="Hoernstein S.N.W."/>
            <person name="Larsson A."/>
            <person name="Li F.W."/>
            <person name="Perroud P.F."/>
            <person name="Phillips J."/>
            <person name="Ranjan P."/>
            <person name="Rokshar D.S."/>
            <person name="Rothfels C.J."/>
            <person name="Schneider L."/>
            <person name="Shu S."/>
            <person name="Stevenson D.W."/>
            <person name="Thummler F."/>
            <person name="Tillich M."/>
            <person name="Villarreal Aguilar J.C."/>
            <person name="Widiez T."/>
            <person name="Wong G.K."/>
            <person name="Wymore A."/>
            <person name="Zhang Y."/>
            <person name="Zimmer A.D."/>
            <person name="Quatrano R.S."/>
            <person name="Mayer K.F.X."/>
            <person name="Goodstein D."/>
            <person name="Casacuberta J.M."/>
            <person name="Vandepoele K."/>
            <person name="Reski R."/>
            <person name="Cuming A.C."/>
            <person name="Tuskan G.A."/>
            <person name="Maumus F."/>
            <person name="Salse J."/>
            <person name="Schmutz J."/>
            <person name="Rensing S.A."/>
        </authorList>
    </citation>
    <scope>NUCLEOTIDE SEQUENCE [LARGE SCALE GENOMIC DNA]</scope>
    <source>
        <strain evidence="2 3">cv. Gransden 2004</strain>
    </source>
</reference>
<dbReference type="EMBL" id="ABEU02000001">
    <property type="status" value="NOT_ANNOTATED_CDS"/>
    <property type="molecule type" value="Genomic_DNA"/>
</dbReference>
<dbReference type="EnsemblPlants" id="Pp3c1_21970V3.1">
    <property type="protein sequence ID" value="PAC:32967635.CDS.1"/>
    <property type="gene ID" value="Pp3c1_21970"/>
</dbReference>
<dbReference type="Gramene" id="Pp3c1_21970V3.1">
    <property type="protein sequence ID" value="PAC:32967635.CDS.1"/>
    <property type="gene ID" value="Pp3c1_21970"/>
</dbReference>